<protein>
    <recommendedName>
        <fullName evidence="1">PilZ domain-containing protein</fullName>
    </recommendedName>
</protein>
<dbReference type="InterPro" id="IPR009875">
    <property type="entry name" value="PilZ_domain"/>
</dbReference>
<dbReference type="Pfam" id="PF07238">
    <property type="entry name" value="PilZ"/>
    <property type="match status" value="1"/>
</dbReference>
<dbReference type="Gene3D" id="2.40.10.220">
    <property type="entry name" value="predicted glycosyltransferase like domains"/>
    <property type="match status" value="1"/>
</dbReference>
<dbReference type="AlphaFoldDB" id="A0A0F9TJB5"/>
<evidence type="ECO:0000313" key="2">
    <source>
        <dbReference type="EMBL" id="KKN81290.1"/>
    </source>
</evidence>
<accession>A0A0F9TJB5</accession>
<dbReference type="GO" id="GO:0035438">
    <property type="term" value="F:cyclic-di-GMP binding"/>
    <property type="evidence" value="ECO:0007669"/>
    <property type="project" value="InterPro"/>
</dbReference>
<feature type="domain" description="PilZ" evidence="1">
    <location>
        <begin position="6"/>
        <end position="103"/>
    </location>
</feature>
<dbReference type="SUPFAM" id="SSF141371">
    <property type="entry name" value="PilZ domain-like"/>
    <property type="match status" value="1"/>
</dbReference>
<gene>
    <name evidence="2" type="ORF">LCGC14_0321270</name>
</gene>
<proteinExistence type="predicted"/>
<name>A0A0F9TJB5_9ZZZZ</name>
<reference evidence="2" key="1">
    <citation type="journal article" date="2015" name="Nature">
        <title>Complex archaea that bridge the gap between prokaryotes and eukaryotes.</title>
        <authorList>
            <person name="Spang A."/>
            <person name="Saw J.H."/>
            <person name="Jorgensen S.L."/>
            <person name="Zaremba-Niedzwiedzka K."/>
            <person name="Martijn J."/>
            <person name="Lind A.E."/>
            <person name="van Eijk R."/>
            <person name="Schleper C."/>
            <person name="Guy L."/>
            <person name="Ettema T.J."/>
        </authorList>
    </citation>
    <scope>NUCLEOTIDE SEQUENCE</scope>
</reference>
<dbReference type="EMBL" id="LAZR01000217">
    <property type="protein sequence ID" value="KKN81290.1"/>
    <property type="molecule type" value="Genomic_DNA"/>
</dbReference>
<organism evidence="2">
    <name type="scientific">marine sediment metagenome</name>
    <dbReference type="NCBI Taxonomy" id="412755"/>
    <lineage>
        <taxon>unclassified sequences</taxon>
        <taxon>metagenomes</taxon>
        <taxon>ecological metagenomes</taxon>
    </lineage>
</organism>
<comment type="caution">
    <text evidence="2">The sequence shown here is derived from an EMBL/GenBank/DDBJ whole genome shotgun (WGS) entry which is preliminary data.</text>
</comment>
<evidence type="ECO:0000259" key="1">
    <source>
        <dbReference type="Pfam" id="PF07238"/>
    </source>
</evidence>
<sequence length="111" mass="12528">MTRHEEKRQHHRFDMAYPIRLFTRGGEELAASQTVNISQGGTLFVLPADQLADLDQTVNVTISMPETSYKSDKVVDFACQADVVRRNDDQDDTRVAVALAFSRPLEFTARV</sequence>